<dbReference type="PROSITE" id="PS50092">
    <property type="entry name" value="TSP1"/>
    <property type="match status" value="4"/>
</dbReference>
<feature type="region of interest" description="Disordered" evidence="7">
    <location>
        <begin position="235"/>
        <end position="267"/>
    </location>
</feature>
<evidence type="ECO:0000313" key="9">
    <source>
        <dbReference type="EMBL" id="PFX18594.1"/>
    </source>
</evidence>
<dbReference type="SMART" id="SM00209">
    <property type="entry name" value="TSP1"/>
    <property type="match status" value="4"/>
</dbReference>
<sequence length="267" mass="28483">MVFGRSRLPLFVVLFCGAAIPLFFIAKRATLNGGYTPWSDWSFCSSDCGDGIRFRTRDCANPVPGRFGQTCLKQSLGQPKEEESCKIKECPIDGGYTNWSEFGECSAACGSDGVRKRTRSCTNPSPQYDGAPCEGVNEESEPCNVKPCPVDGGFTDWGNFGDCDKTCGSGVKRRTRTCSNPPPAHGGKNCEGPVDEVEVCNTAPCPIDGGFTEWSEFGICTKTCGSGVQARNRTCSQPAPARGGKDCEGPFEETQACSTDPCPNIGG</sequence>
<evidence type="ECO:0000256" key="8">
    <source>
        <dbReference type="SAM" id="Phobius"/>
    </source>
</evidence>
<evidence type="ECO:0000256" key="4">
    <source>
        <dbReference type="ARBA" id="ARBA00022989"/>
    </source>
</evidence>
<dbReference type="PANTHER" id="PTHR22906:SF21">
    <property type="entry name" value="SEMA DOMAIN-CONTAINING PROTEIN"/>
    <property type="match status" value="1"/>
</dbReference>
<evidence type="ECO:0000256" key="7">
    <source>
        <dbReference type="SAM" id="MobiDB-lite"/>
    </source>
</evidence>
<dbReference type="PRINTS" id="PR01705">
    <property type="entry name" value="TSP1REPEAT"/>
</dbReference>
<gene>
    <name evidence="9" type="primary">HMCN1</name>
    <name evidence="9" type="ORF">AWC38_SpisGene25860</name>
</gene>
<dbReference type="Pfam" id="PF00090">
    <property type="entry name" value="TSP_1"/>
    <property type="match status" value="4"/>
</dbReference>
<dbReference type="InterPro" id="IPR036383">
    <property type="entry name" value="TSP1_rpt_sf"/>
</dbReference>
<evidence type="ECO:0000256" key="1">
    <source>
        <dbReference type="ARBA" id="ARBA00004167"/>
    </source>
</evidence>
<keyword evidence="4 8" id="KW-1133">Transmembrane helix</keyword>
<dbReference type="SUPFAM" id="SSF82895">
    <property type="entry name" value="TSP-1 type 1 repeat"/>
    <property type="match status" value="4"/>
</dbReference>
<dbReference type="OrthoDB" id="5917978at2759"/>
<keyword evidence="3" id="KW-0677">Repeat</keyword>
<accession>A0A2B4RJL9</accession>
<reference evidence="10" key="1">
    <citation type="journal article" date="2017" name="bioRxiv">
        <title>Comparative analysis of the genomes of Stylophora pistillata and Acropora digitifera provides evidence for extensive differences between species of corals.</title>
        <authorList>
            <person name="Voolstra C.R."/>
            <person name="Li Y."/>
            <person name="Liew Y.J."/>
            <person name="Baumgarten S."/>
            <person name="Zoccola D."/>
            <person name="Flot J.-F."/>
            <person name="Tambutte S."/>
            <person name="Allemand D."/>
            <person name="Aranda M."/>
        </authorList>
    </citation>
    <scope>NUCLEOTIDE SEQUENCE [LARGE SCALE GENOMIC DNA]</scope>
</reference>
<dbReference type="GO" id="GO:0016020">
    <property type="term" value="C:membrane"/>
    <property type="evidence" value="ECO:0007669"/>
    <property type="project" value="UniProtKB-SubCell"/>
</dbReference>
<keyword evidence="6" id="KW-1015">Disulfide bond</keyword>
<dbReference type="InterPro" id="IPR000884">
    <property type="entry name" value="TSP1_rpt"/>
</dbReference>
<dbReference type="STRING" id="50429.A0A2B4RJL9"/>
<dbReference type="AlphaFoldDB" id="A0A2B4RJL9"/>
<dbReference type="InterPro" id="IPR052065">
    <property type="entry name" value="Compl_asym_regulator"/>
</dbReference>
<keyword evidence="5 8" id="KW-0472">Membrane</keyword>
<evidence type="ECO:0000256" key="2">
    <source>
        <dbReference type="ARBA" id="ARBA00022692"/>
    </source>
</evidence>
<protein>
    <submittedName>
        <fullName evidence="9">Hemicentin-1</fullName>
    </submittedName>
</protein>
<organism evidence="9 10">
    <name type="scientific">Stylophora pistillata</name>
    <name type="common">Smooth cauliflower coral</name>
    <dbReference type="NCBI Taxonomy" id="50429"/>
    <lineage>
        <taxon>Eukaryota</taxon>
        <taxon>Metazoa</taxon>
        <taxon>Cnidaria</taxon>
        <taxon>Anthozoa</taxon>
        <taxon>Hexacorallia</taxon>
        <taxon>Scleractinia</taxon>
        <taxon>Astrocoeniina</taxon>
        <taxon>Pocilloporidae</taxon>
        <taxon>Stylophora</taxon>
    </lineage>
</organism>
<dbReference type="Gene3D" id="2.20.100.10">
    <property type="entry name" value="Thrombospondin type-1 (TSP1) repeat"/>
    <property type="match status" value="4"/>
</dbReference>
<dbReference type="Proteomes" id="UP000225706">
    <property type="component" value="Unassembled WGS sequence"/>
</dbReference>
<evidence type="ECO:0000313" key="10">
    <source>
        <dbReference type="Proteomes" id="UP000225706"/>
    </source>
</evidence>
<comment type="subcellular location">
    <subcellularLocation>
        <location evidence="1">Membrane</location>
        <topology evidence="1">Single-pass membrane protein</topology>
    </subcellularLocation>
</comment>
<name>A0A2B4RJL9_STYPI</name>
<evidence type="ECO:0000256" key="6">
    <source>
        <dbReference type="ARBA" id="ARBA00023157"/>
    </source>
</evidence>
<dbReference type="EMBL" id="LSMT01000402">
    <property type="protein sequence ID" value="PFX18594.1"/>
    <property type="molecule type" value="Genomic_DNA"/>
</dbReference>
<proteinExistence type="predicted"/>
<keyword evidence="2 8" id="KW-0812">Transmembrane</keyword>
<dbReference type="FunFam" id="2.20.100.10:FF:000007">
    <property type="entry name" value="Thrombospondin 1"/>
    <property type="match status" value="3"/>
</dbReference>
<evidence type="ECO:0000256" key="3">
    <source>
        <dbReference type="ARBA" id="ARBA00022737"/>
    </source>
</evidence>
<comment type="caution">
    <text evidence="9">The sequence shown here is derived from an EMBL/GenBank/DDBJ whole genome shotgun (WGS) entry which is preliminary data.</text>
</comment>
<feature type="transmembrane region" description="Helical" evidence="8">
    <location>
        <begin position="6"/>
        <end position="26"/>
    </location>
</feature>
<keyword evidence="10" id="KW-1185">Reference proteome</keyword>
<dbReference type="PANTHER" id="PTHR22906">
    <property type="entry name" value="PROPERDIN"/>
    <property type="match status" value="1"/>
</dbReference>
<evidence type="ECO:0000256" key="5">
    <source>
        <dbReference type="ARBA" id="ARBA00023136"/>
    </source>
</evidence>
<dbReference type="FunFam" id="2.20.100.10:FF:000080">
    <property type="entry name" value="SCO-spondin"/>
    <property type="match status" value="1"/>
</dbReference>